<dbReference type="PANTHER" id="PTHR37468">
    <property type="entry name" value="SULFATE TRANSPORTER CYSZ"/>
    <property type="match status" value="1"/>
</dbReference>
<dbReference type="Pfam" id="PF07264">
    <property type="entry name" value="EI24"/>
    <property type="match status" value="1"/>
</dbReference>
<feature type="transmembrane region" description="Helical" evidence="10">
    <location>
        <begin position="161"/>
        <end position="184"/>
    </location>
</feature>
<accession>A0A7Z0D792</accession>
<evidence type="ECO:0000256" key="4">
    <source>
        <dbReference type="ARBA" id="ARBA00022519"/>
    </source>
</evidence>
<evidence type="ECO:0000256" key="10">
    <source>
        <dbReference type="SAM" id="Phobius"/>
    </source>
</evidence>
<evidence type="ECO:0000313" key="11">
    <source>
        <dbReference type="EMBL" id="NYI70195.1"/>
    </source>
</evidence>
<evidence type="ECO:0000256" key="5">
    <source>
        <dbReference type="ARBA" id="ARBA00022605"/>
    </source>
</evidence>
<dbReference type="GO" id="GO:0019344">
    <property type="term" value="P:cysteine biosynthetic process"/>
    <property type="evidence" value="ECO:0007669"/>
    <property type="project" value="TreeGrafter"/>
</dbReference>
<keyword evidence="3" id="KW-1003">Cell membrane</keyword>
<feature type="transmembrane region" description="Helical" evidence="10">
    <location>
        <begin position="75"/>
        <end position="99"/>
    </location>
</feature>
<evidence type="ECO:0000256" key="7">
    <source>
        <dbReference type="ARBA" id="ARBA00022989"/>
    </source>
</evidence>
<feature type="transmembrane region" description="Helical" evidence="10">
    <location>
        <begin position="204"/>
        <end position="227"/>
    </location>
</feature>
<dbReference type="Proteomes" id="UP000527616">
    <property type="component" value="Unassembled WGS sequence"/>
</dbReference>
<evidence type="ECO:0000256" key="2">
    <source>
        <dbReference type="ARBA" id="ARBA00022448"/>
    </source>
</evidence>
<protein>
    <submittedName>
        <fullName evidence="11">CysZ protein</fullName>
    </submittedName>
</protein>
<keyword evidence="5" id="KW-0028">Amino-acid biosynthesis</keyword>
<dbReference type="AlphaFoldDB" id="A0A7Z0D792"/>
<dbReference type="RefSeq" id="WP_179444177.1">
    <property type="nucleotide sequence ID" value="NZ_JACBZS010000001.1"/>
</dbReference>
<evidence type="ECO:0000256" key="3">
    <source>
        <dbReference type="ARBA" id="ARBA00022475"/>
    </source>
</evidence>
<keyword evidence="9 10" id="KW-0472">Membrane</keyword>
<proteinExistence type="predicted"/>
<comment type="caution">
    <text evidence="11">The sequence shown here is derived from an EMBL/GenBank/DDBJ whole genome shotgun (WGS) entry which is preliminary data.</text>
</comment>
<dbReference type="EMBL" id="JACBZS010000001">
    <property type="protein sequence ID" value="NYI70195.1"/>
    <property type="molecule type" value="Genomic_DNA"/>
</dbReference>
<evidence type="ECO:0000256" key="8">
    <source>
        <dbReference type="ARBA" id="ARBA00023032"/>
    </source>
</evidence>
<dbReference type="InterPro" id="IPR050480">
    <property type="entry name" value="CysZ-like"/>
</dbReference>
<reference evidence="11 12" key="1">
    <citation type="submission" date="2020-07" db="EMBL/GenBank/DDBJ databases">
        <title>Sequencing the genomes of 1000 actinobacteria strains.</title>
        <authorList>
            <person name="Klenk H.-P."/>
        </authorList>
    </citation>
    <scope>NUCLEOTIDE SEQUENCE [LARGE SCALE GENOMIC DNA]</scope>
    <source>
        <strain evidence="11 12">DSM 103164</strain>
    </source>
</reference>
<keyword evidence="6 10" id="KW-0812">Transmembrane</keyword>
<keyword evidence="4" id="KW-0997">Cell inner membrane</keyword>
<keyword evidence="7 10" id="KW-1133">Transmembrane helix</keyword>
<evidence type="ECO:0000256" key="1">
    <source>
        <dbReference type="ARBA" id="ARBA00004141"/>
    </source>
</evidence>
<feature type="transmembrane region" description="Helical" evidence="10">
    <location>
        <begin position="136"/>
        <end position="155"/>
    </location>
</feature>
<evidence type="ECO:0000256" key="6">
    <source>
        <dbReference type="ARBA" id="ARBA00022692"/>
    </source>
</evidence>
<evidence type="ECO:0000313" key="12">
    <source>
        <dbReference type="Proteomes" id="UP000527616"/>
    </source>
</evidence>
<keyword evidence="12" id="KW-1185">Reference proteome</keyword>
<organism evidence="11 12">
    <name type="scientific">Naumannella cuiyingiana</name>
    <dbReference type="NCBI Taxonomy" id="1347891"/>
    <lineage>
        <taxon>Bacteria</taxon>
        <taxon>Bacillati</taxon>
        <taxon>Actinomycetota</taxon>
        <taxon>Actinomycetes</taxon>
        <taxon>Propionibacteriales</taxon>
        <taxon>Propionibacteriaceae</taxon>
        <taxon>Naumannella</taxon>
    </lineage>
</organism>
<dbReference type="GO" id="GO:0000103">
    <property type="term" value="P:sulfate assimilation"/>
    <property type="evidence" value="ECO:0007669"/>
    <property type="project" value="TreeGrafter"/>
</dbReference>
<keyword evidence="2" id="KW-0813">Transport</keyword>
<dbReference type="GO" id="GO:0005886">
    <property type="term" value="C:plasma membrane"/>
    <property type="evidence" value="ECO:0007669"/>
    <property type="project" value="TreeGrafter"/>
</dbReference>
<name>A0A7Z0D792_9ACTN</name>
<dbReference type="PANTHER" id="PTHR37468:SF1">
    <property type="entry name" value="SULFATE TRANSPORTER CYSZ"/>
    <property type="match status" value="1"/>
</dbReference>
<evidence type="ECO:0000256" key="9">
    <source>
        <dbReference type="ARBA" id="ARBA00023136"/>
    </source>
</evidence>
<gene>
    <name evidence="11" type="ORF">GGQ54_000755</name>
</gene>
<dbReference type="GO" id="GO:0009675">
    <property type="term" value="F:high-affinity sulfate:proton symporter activity"/>
    <property type="evidence" value="ECO:0007669"/>
    <property type="project" value="TreeGrafter"/>
</dbReference>
<comment type="subcellular location">
    <subcellularLocation>
        <location evidence="1">Membrane</location>
        <topology evidence="1">Multi-pass membrane protein</topology>
    </subcellularLocation>
</comment>
<dbReference type="InterPro" id="IPR059112">
    <property type="entry name" value="CysZ/EI24"/>
</dbReference>
<keyword evidence="8" id="KW-0764">Sulfate transport</keyword>
<sequence length="256" mass="26013">MRSVFTGAGFLLRGAGMIIRRPKLFWTGAIPPMITSVLFVGALVGLFFGAPTLGGALTAFAEGWDPAVREVLRGVAALLITAAAVLIMVVAFSSITLLIGGPFYERIAASVERELGGPPEGRAVDVPLARSIGQTIAVVAITALGGAIFFVIGLIPVVGTIAAAVGGAIFGGWMIALELVGQPLAQRGVVSLPARDRVLRGRRLATLGFGVPTFLLLSVPLLAIVVFPAAAAGGVLLARAQTGEPLAAGRGTTSPA</sequence>